<dbReference type="InterPro" id="IPR006860">
    <property type="entry name" value="FecR"/>
</dbReference>
<evidence type="ECO:0000313" key="5">
    <source>
        <dbReference type="Proteomes" id="UP001247620"/>
    </source>
</evidence>
<dbReference type="Proteomes" id="UP001247620">
    <property type="component" value="Unassembled WGS sequence"/>
</dbReference>
<name>A0ABU1TAE7_9SPHI</name>
<dbReference type="InterPro" id="IPR032508">
    <property type="entry name" value="FecR_C"/>
</dbReference>
<evidence type="ECO:0000256" key="1">
    <source>
        <dbReference type="SAM" id="Phobius"/>
    </source>
</evidence>
<feature type="transmembrane region" description="Helical" evidence="1">
    <location>
        <begin position="87"/>
        <end position="106"/>
    </location>
</feature>
<keyword evidence="1" id="KW-0472">Membrane</keyword>
<evidence type="ECO:0000313" key="4">
    <source>
        <dbReference type="EMBL" id="MDR6941851.1"/>
    </source>
</evidence>
<dbReference type="PANTHER" id="PTHR30273:SF2">
    <property type="entry name" value="PROTEIN FECR"/>
    <property type="match status" value="1"/>
</dbReference>
<dbReference type="Pfam" id="PF16344">
    <property type="entry name" value="FecR_C"/>
    <property type="match status" value="1"/>
</dbReference>
<reference evidence="4 5" key="1">
    <citation type="submission" date="2023-07" db="EMBL/GenBank/DDBJ databases">
        <title>Sorghum-associated microbial communities from plants grown in Nebraska, USA.</title>
        <authorList>
            <person name="Schachtman D."/>
        </authorList>
    </citation>
    <scope>NUCLEOTIDE SEQUENCE [LARGE SCALE GENOMIC DNA]</scope>
    <source>
        <strain evidence="4 5">3262</strain>
    </source>
</reference>
<dbReference type="Pfam" id="PF04773">
    <property type="entry name" value="FecR"/>
    <property type="match status" value="1"/>
</dbReference>
<organism evidence="4 5">
    <name type="scientific">Mucilaginibacter pocheonensis</name>
    <dbReference type="NCBI Taxonomy" id="398050"/>
    <lineage>
        <taxon>Bacteria</taxon>
        <taxon>Pseudomonadati</taxon>
        <taxon>Bacteroidota</taxon>
        <taxon>Sphingobacteriia</taxon>
        <taxon>Sphingobacteriales</taxon>
        <taxon>Sphingobacteriaceae</taxon>
        <taxon>Mucilaginibacter</taxon>
    </lineage>
</organism>
<dbReference type="Gene3D" id="2.60.120.1440">
    <property type="match status" value="1"/>
</dbReference>
<feature type="domain" description="Protein FecR C-terminal" evidence="3">
    <location>
        <begin position="281"/>
        <end position="349"/>
    </location>
</feature>
<keyword evidence="1" id="KW-1133">Transmembrane helix</keyword>
<comment type="caution">
    <text evidence="4">The sequence shown here is derived from an EMBL/GenBank/DDBJ whole genome shotgun (WGS) entry which is preliminary data.</text>
</comment>
<dbReference type="Gene3D" id="3.55.50.30">
    <property type="match status" value="1"/>
</dbReference>
<dbReference type="PIRSF" id="PIRSF018266">
    <property type="entry name" value="FecR"/>
    <property type="match status" value="1"/>
</dbReference>
<sequence length="355" mass="40838">MDNEEIKLLLVKYITREADESETDQVRNWINAHPENAQYFAQLYETWQNMLYLKPGVVDEEKAFNKFSSLVIPQETKYRQLYKWSKIAAVVVMFGILSALLIGHYAQNVQSIRQVSVNNGGIKKVVLSDGTLIWLNAGSKLSYNTDFGKKNRTVYLEGEAFFEIAAEKKTIPFIVNTKNYTIRDIGTKFNLKAYLNDQFLETTVVKGEVSVEGNVDSDTREMSRIYVKPQQVLRIYYQQQKEKYAYKPADVQELKNLNEIQVLQIDSARMDKYDGWKENLLVFDGNTLDEISKVLERRYNVKINMDDASLKNIRYSGSFKNVATIDKVLDLIKGNTDISYSITGNTVNITKSNDN</sequence>
<evidence type="ECO:0000259" key="2">
    <source>
        <dbReference type="Pfam" id="PF04773"/>
    </source>
</evidence>
<keyword evidence="1" id="KW-0812">Transmembrane</keyword>
<dbReference type="EMBL" id="JAVDUU010000002">
    <property type="protein sequence ID" value="MDR6941851.1"/>
    <property type="molecule type" value="Genomic_DNA"/>
</dbReference>
<feature type="domain" description="FecR protein" evidence="2">
    <location>
        <begin position="114"/>
        <end position="209"/>
    </location>
</feature>
<keyword evidence="5" id="KW-1185">Reference proteome</keyword>
<gene>
    <name evidence="4" type="ORF">J2W55_001693</name>
</gene>
<proteinExistence type="predicted"/>
<dbReference type="PANTHER" id="PTHR30273">
    <property type="entry name" value="PERIPLASMIC SIGNAL SENSOR AND SIGMA FACTOR ACTIVATOR FECR-RELATED"/>
    <property type="match status" value="1"/>
</dbReference>
<dbReference type="InterPro" id="IPR012373">
    <property type="entry name" value="Ferrdict_sens_TM"/>
</dbReference>
<accession>A0ABU1TAE7</accession>
<dbReference type="RefSeq" id="WP_310094226.1">
    <property type="nucleotide sequence ID" value="NZ_JAVDUU010000002.1"/>
</dbReference>
<protein>
    <submittedName>
        <fullName evidence="4">Ferric-dicitrate binding protein FerR (Iron transport regulator)</fullName>
    </submittedName>
</protein>
<evidence type="ECO:0000259" key="3">
    <source>
        <dbReference type="Pfam" id="PF16344"/>
    </source>
</evidence>